<gene>
    <name evidence="1" type="ORF">C7B46_08865</name>
</gene>
<sequence length="333" mass="35158">MKTRRRVRPRFFLFVALGTILIVSIVSFLLRPRMPATASRDPAPSQLSVKSVPHPHAFYTLTPFGLPQPLKNFGLIGIGPGVFAVAGGRTTTGLNGTVYTLTENGAVMDGNLAQPRQNGGLIDLGANPVYIGGVDSQNISQASEEFLSGGKTLSVLPQGLSRFAIAYNGRTTYLVGGEGLAGASPDIYRISEQGQASLWSQLPIALVHPMAEVFQGALYVAGGTTASGAISSTIYRIPLTNGRPEPWAKMPLGLTDGALVLLDHHLWLLGGSTGSHLSNAVWVIDHHTLIPTQSLPVPLAGFATAYFGNAVWILGGQTPQGLSSTIYVLEANH</sequence>
<evidence type="ECO:0000313" key="2">
    <source>
        <dbReference type="Proteomes" id="UP000242972"/>
    </source>
</evidence>
<dbReference type="EMBL" id="PXYW01000017">
    <property type="protein sequence ID" value="PSR33706.1"/>
    <property type="molecule type" value="Genomic_DNA"/>
</dbReference>
<proteinExistence type="predicted"/>
<accession>A0A2T2XGX0</accession>
<dbReference type="Proteomes" id="UP000242972">
    <property type="component" value="Unassembled WGS sequence"/>
</dbReference>
<protein>
    <recommendedName>
        <fullName evidence="3">Galactose oxidase</fullName>
    </recommendedName>
</protein>
<dbReference type="Gene3D" id="2.120.10.80">
    <property type="entry name" value="Kelch-type beta propeller"/>
    <property type="match status" value="1"/>
</dbReference>
<dbReference type="SUPFAM" id="SSF117281">
    <property type="entry name" value="Kelch motif"/>
    <property type="match status" value="1"/>
</dbReference>
<organism evidence="1 2">
    <name type="scientific">Sulfobacillus benefaciens</name>
    <dbReference type="NCBI Taxonomy" id="453960"/>
    <lineage>
        <taxon>Bacteria</taxon>
        <taxon>Bacillati</taxon>
        <taxon>Bacillota</taxon>
        <taxon>Clostridia</taxon>
        <taxon>Eubacteriales</taxon>
        <taxon>Clostridiales Family XVII. Incertae Sedis</taxon>
        <taxon>Sulfobacillus</taxon>
    </lineage>
</organism>
<evidence type="ECO:0000313" key="1">
    <source>
        <dbReference type="EMBL" id="PSR33706.1"/>
    </source>
</evidence>
<dbReference type="AlphaFoldDB" id="A0A2T2XGX0"/>
<comment type="caution">
    <text evidence="1">The sequence shown here is derived from an EMBL/GenBank/DDBJ whole genome shotgun (WGS) entry which is preliminary data.</text>
</comment>
<reference evidence="1 2" key="1">
    <citation type="journal article" date="2014" name="BMC Genomics">
        <title>Comparison of environmental and isolate Sulfobacillus genomes reveals diverse carbon, sulfur, nitrogen, and hydrogen metabolisms.</title>
        <authorList>
            <person name="Justice N.B."/>
            <person name="Norman A."/>
            <person name="Brown C.T."/>
            <person name="Singh A."/>
            <person name="Thomas B.C."/>
            <person name="Banfield J.F."/>
        </authorList>
    </citation>
    <scope>NUCLEOTIDE SEQUENCE [LARGE SCALE GENOMIC DNA]</scope>
    <source>
        <strain evidence="1">AMDSBA4</strain>
    </source>
</reference>
<evidence type="ECO:0008006" key="3">
    <source>
        <dbReference type="Google" id="ProtNLM"/>
    </source>
</evidence>
<dbReference type="InterPro" id="IPR015915">
    <property type="entry name" value="Kelch-typ_b-propeller"/>
</dbReference>
<name>A0A2T2XGX0_9FIRM</name>